<dbReference type="InterPro" id="IPR017138">
    <property type="entry name" value="Asp_Glu_LeuTrfase"/>
</dbReference>
<dbReference type="NCBIfam" id="NF002341">
    <property type="entry name" value="PRK01305.1-1"/>
    <property type="match status" value="1"/>
</dbReference>
<dbReference type="PANTHER" id="PTHR21367">
    <property type="entry name" value="ARGININE-TRNA-PROTEIN TRANSFERASE 1"/>
    <property type="match status" value="1"/>
</dbReference>
<dbReference type="GO" id="GO:0008914">
    <property type="term" value="F:leucyl-tRNA--protein transferase activity"/>
    <property type="evidence" value="ECO:0007669"/>
    <property type="project" value="UniProtKB-UniRule"/>
</dbReference>
<accession>A0A5C8Z885</accession>
<dbReference type="Pfam" id="PF04377">
    <property type="entry name" value="ATE_C"/>
    <property type="match status" value="1"/>
</dbReference>
<comment type="caution">
    <text evidence="7">The sequence shown here is derived from an EMBL/GenBank/DDBJ whole genome shotgun (WGS) entry which is preliminary data.</text>
</comment>
<comment type="function">
    <text evidence="4">Functions in the N-end rule pathway of protein degradation where it conjugates Leu from its aminoacyl-tRNA to the N-termini of proteins containing an N-terminal aspartate or glutamate.</text>
</comment>
<reference evidence="7 8" key="1">
    <citation type="submission" date="2019-07" db="EMBL/GenBank/DDBJ databases">
        <title>Reinekea sp. strain SSH23 genome sequencing and assembly.</title>
        <authorList>
            <person name="Kim I."/>
        </authorList>
    </citation>
    <scope>NUCLEOTIDE SEQUENCE [LARGE SCALE GENOMIC DNA]</scope>
    <source>
        <strain evidence="7 8">SSH23</strain>
    </source>
</reference>
<dbReference type="OrthoDB" id="9782022at2"/>
<gene>
    <name evidence="4" type="primary">bpt</name>
    <name evidence="7" type="ORF">FME95_02490</name>
</gene>
<dbReference type="PIRSF" id="PIRSF037208">
    <property type="entry name" value="ATE_pro_prd"/>
    <property type="match status" value="1"/>
</dbReference>
<dbReference type="InterPro" id="IPR007471">
    <property type="entry name" value="N-end_Aminoacyl_Trfase_N"/>
</dbReference>
<name>A0A5C8Z885_9GAMM</name>
<feature type="domain" description="N-end rule aminoacyl transferase C-terminal" evidence="6">
    <location>
        <begin position="110"/>
        <end position="230"/>
    </location>
</feature>
<dbReference type="NCBIfam" id="NF002346">
    <property type="entry name" value="PRK01305.2-3"/>
    <property type="match status" value="1"/>
</dbReference>
<evidence type="ECO:0000259" key="6">
    <source>
        <dbReference type="Pfam" id="PF04377"/>
    </source>
</evidence>
<dbReference type="GO" id="GO:0004057">
    <property type="term" value="F:arginyl-tRNA--protein transferase activity"/>
    <property type="evidence" value="ECO:0007669"/>
    <property type="project" value="InterPro"/>
</dbReference>
<dbReference type="EMBL" id="VKAD01000001">
    <property type="protein sequence ID" value="TXR53458.1"/>
    <property type="molecule type" value="Genomic_DNA"/>
</dbReference>
<keyword evidence="2 4" id="KW-0808">Transferase</keyword>
<protein>
    <recommendedName>
        <fullName evidence="4">Aspartate/glutamate leucyltransferase</fullName>
        <ecNumber evidence="4">2.3.2.29</ecNumber>
    </recommendedName>
</protein>
<dbReference type="EC" id="2.3.2.29" evidence="4"/>
<evidence type="ECO:0000256" key="2">
    <source>
        <dbReference type="ARBA" id="ARBA00022679"/>
    </source>
</evidence>
<sequence>MKSNSTTDPLIKFFRTGEHECSYLPDQQARTLFLDPELSYSQTLYEELTHAGFRRSGKHLYRPDCMSCQSCIASRIPVDDFQLNRRFRRIMKRNQDVRIELRPCHFDEADYRLFERYVNERHADGDMYPANEANYRDFLTVDRDFSFQVRYLVDDQLIGIGVTDRLNTGLSAIYTFFDPDQASRSLGTYSILKQIELCKEFKLPYLYLGYWIPNCRKMEYKAHYQPIELLLSGRWQGVEFKPKKPSDA</sequence>
<keyword evidence="3 4" id="KW-0012">Acyltransferase</keyword>
<feature type="domain" description="N-end aminoacyl transferase N-terminal" evidence="5">
    <location>
        <begin position="19"/>
        <end position="89"/>
    </location>
</feature>
<dbReference type="RefSeq" id="WP_147712843.1">
    <property type="nucleotide sequence ID" value="NZ_VKAD01000001.1"/>
</dbReference>
<keyword evidence="1 4" id="KW-0963">Cytoplasm</keyword>
<evidence type="ECO:0000259" key="5">
    <source>
        <dbReference type="Pfam" id="PF04376"/>
    </source>
</evidence>
<comment type="catalytic activity">
    <reaction evidence="4">
        <text>N-terminal L-glutamyl-[protein] + L-leucyl-tRNA(Leu) = N-terminal L-leucyl-L-glutamyl-[protein] + tRNA(Leu) + H(+)</text>
        <dbReference type="Rhea" id="RHEA:50412"/>
        <dbReference type="Rhea" id="RHEA-COMP:9613"/>
        <dbReference type="Rhea" id="RHEA-COMP:9622"/>
        <dbReference type="Rhea" id="RHEA-COMP:12664"/>
        <dbReference type="Rhea" id="RHEA-COMP:12668"/>
        <dbReference type="ChEBI" id="CHEBI:15378"/>
        <dbReference type="ChEBI" id="CHEBI:64721"/>
        <dbReference type="ChEBI" id="CHEBI:78442"/>
        <dbReference type="ChEBI" id="CHEBI:78494"/>
        <dbReference type="ChEBI" id="CHEBI:133041"/>
        <dbReference type="EC" id="2.3.2.29"/>
    </reaction>
</comment>
<dbReference type="Proteomes" id="UP000321764">
    <property type="component" value="Unassembled WGS sequence"/>
</dbReference>
<comment type="similarity">
    <text evidence="4">Belongs to the R-transferase family. Bpt subfamily.</text>
</comment>
<dbReference type="InterPro" id="IPR016181">
    <property type="entry name" value="Acyl_CoA_acyltransferase"/>
</dbReference>
<keyword evidence="8" id="KW-1185">Reference proteome</keyword>
<proteinExistence type="inferred from homology"/>
<evidence type="ECO:0000256" key="1">
    <source>
        <dbReference type="ARBA" id="ARBA00022490"/>
    </source>
</evidence>
<dbReference type="PANTHER" id="PTHR21367:SF1">
    <property type="entry name" value="ARGINYL-TRNA--PROTEIN TRANSFERASE 1"/>
    <property type="match status" value="1"/>
</dbReference>
<comment type="subcellular location">
    <subcellularLocation>
        <location evidence="4">Cytoplasm</location>
    </subcellularLocation>
</comment>
<dbReference type="InterPro" id="IPR030700">
    <property type="entry name" value="N-end_Aminoacyl_Trfase"/>
</dbReference>
<comment type="catalytic activity">
    <reaction evidence="4">
        <text>N-terminal L-aspartyl-[protein] + L-leucyl-tRNA(Leu) = N-terminal L-leucyl-L-aspartyl-[protein] + tRNA(Leu) + H(+)</text>
        <dbReference type="Rhea" id="RHEA:50420"/>
        <dbReference type="Rhea" id="RHEA-COMP:9613"/>
        <dbReference type="Rhea" id="RHEA-COMP:9622"/>
        <dbReference type="Rhea" id="RHEA-COMP:12669"/>
        <dbReference type="Rhea" id="RHEA-COMP:12674"/>
        <dbReference type="ChEBI" id="CHEBI:15378"/>
        <dbReference type="ChEBI" id="CHEBI:64720"/>
        <dbReference type="ChEBI" id="CHEBI:78442"/>
        <dbReference type="ChEBI" id="CHEBI:78494"/>
        <dbReference type="ChEBI" id="CHEBI:133042"/>
        <dbReference type="EC" id="2.3.2.29"/>
    </reaction>
</comment>
<organism evidence="7 8">
    <name type="scientific">Reinekea thalattae</name>
    <dbReference type="NCBI Taxonomy" id="2593301"/>
    <lineage>
        <taxon>Bacteria</taxon>
        <taxon>Pseudomonadati</taxon>
        <taxon>Pseudomonadota</taxon>
        <taxon>Gammaproteobacteria</taxon>
        <taxon>Oceanospirillales</taxon>
        <taxon>Saccharospirillaceae</taxon>
        <taxon>Reinekea</taxon>
    </lineage>
</organism>
<evidence type="ECO:0000313" key="8">
    <source>
        <dbReference type="Proteomes" id="UP000321764"/>
    </source>
</evidence>
<dbReference type="Pfam" id="PF04376">
    <property type="entry name" value="ATE_N"/>
    <property type="match status" value="1"/>
</dbReference>
<evidence type="ECO:0000313" key="7">
    <source>
        <dbReference type="EMBL" id="TXR53458.1"/>
    </source>
</evidence>
<dbReference type="SUPFAM" id="SSF55729">
    <property type="entry name" value="Acyl-CoA N-acyltransferases (Nat)"/>
    <property type="match status" value="1"/>
</dbReference>
<dbReference type="GO" id="GO:0005737">
    <property type="term" value="C:cytoplasm"/>
    <property type="evidence" value="ECO:0007669"/>
    <property type="project" value="UniProtKB-SubCell"/>
</dbReference>
<dbReference type="GO" id="GO:0071596">
    <property type="term" value="P:ubiquitin-dependent protein catabolic process via the N-end rule pathway"/>
    <property type="evidence" value="ECO:0007669"/>
    <property type="project" value="InterPro"/>
</dbReference>
<evidence type="ECO:0000256" key="4">
    <source>
        <dbReference type="HAMAP-Rule" id="MF_00689"/>
    </source>
</evidence>
<dbReference type="NCBIfam" id="NF002342">
    <property type="entry name" value="PRK01305.1-3"/>
    <property type="match status" value="1"/>
</dbReference>
<dbReference type="AlphaFoldDB" id="A0A5C8Z885"/>
<dbReference type="HAMAP" id="MF_00689">
    <property type="entry name" value="Bpt"/>
    <property type="match status" value="1"/>
</dbReference>
<dbReference type="InterPro" id="IPR007472">
    <property type="entry name" value="N-end_Aminoacyl_Trfase_C"/>
</dbReference>
<evidence type="ECO:0000256" key="3">
    <source>
        <dbReference type="ARBA" id="ARBA00023315"/>
    </source>
</evidence>